<evidence type="ECO:0000256" key="5">
    <source>
        <dbReference type="ARBA" id="ARBA00023136"/>
    </source>
</evidence>
<dbReference type="OrthoDB" id="2962993at2759"/>
<keyword evidence="10" id="KW-1185">Reference proteome</keyword>
<dbReference type="GO" id="GO:0022857">
    <property type="term" value="F:transmembrane transporter activity"/>
    <property type="evidence" value="ECO:0007669"/>
    <property type="project" value="InterPro"/>
</dbReference>
<dbReference type="EMBL" id="JAADYS010002522">
    <property type="protein sequence ID" value="KAF4458269.1"/>
    <property type="molecule type" value="Genomic_DNA"/>
</dbReference>
<dbReference type="GO" id="GO:0016020">
    <property type="term" value="C:membrane"/>
    <property type="evidence" value="ECO:0007669"/>
    <property type="project" value="UniProtKB-SubCell"/>
</dbReference>
<feature type="domain" description="Major facilitator superfamily (MFS) profile" evidence="8">
    <location>
        <begin position="53"/>
        <end position="160"/>
    </location>
</feature>
<evidence type="ECO:0000256" key="1">
    <source>
        <dbReference type="ARBA" id="ARBA00004141"/>
    </source>
</evidence>
<dbReference type="Pfam" id="PF07690">
    <property type="entry name" value="MFS_1"/>
    <property type="match status" value="1"/>
</dbReference>
<evidence type="ECO:0000256" key="7">
    <source>
        <dbReference type="SAM" id="Phobius"/>
    </source>
</evidence>
<keyword evidence="6" id="KW-0325">Glycoprotein</keyword>
<evidence type="ECO:0000256" key="4">
    <source>
        <dbReference type="ARBA" id="ARBA00022989"/>
    </source>
</evidence>
<evidence type="ECO:0000256" key="2">
    <source>
        <dbReference type="ARBA" id="ARBA00022448"/>
    </source>
</evidence>
<keyword evidence="5 7" id="KW-0472">Membrane</keyword>
<accession>A0A8H4KZ24</accession>
<evidence type="ECO:0000256" key="3">
    <source>
        <dbReference type="ARBA" id="ARBA00022692"/>
    </source>
</evidence>
<proteinExistence type="predicted"/>
<dbReference type="InterPro" id="IPR020846">
    <property type="entry name" value="MFS_dom"/>
</dbReference>
<keyword evidence="2" id="KW-0813">Transport</keyword>
<evidence type="ECO:0000313" key="10">
    <source>
        <dbReference type="Proteomes" id="UP000554235"/>
    </source>
</evidence>
<dbReference type="Proteomes" id="UP000554235">
    <property type="component" value="Unassembled WGS sequence"/>
</dbReference>
<dbReference type="AlphaFoldDB" id="A0A8H4KZ24"/>
<keyword evidence="4 7" id="KW-1133">Transmembrane helix</keyword>
<evidence type="ECO:0000256" key="6">
    <source>
        <dbReference type="ARBA" id="ARBA00023180"/>
    </source>
</evidence>
<organism evidence="9 10">
    <name type="scientific">Fusarium albosuccineum</name>
    <dbReference type="NCBI Taxonomy" id="1237068"/>
    <lineage>
        <taxon>Eukaryota</taxon>
        <taxon>Fungi</taxon>
        <taxon>Dikarya</taxon>
        <taxon>Ascomycota</taxon>
        <taxon>Pezizomycotina</taxon>
        <taxon>Sordariomycetes</taxon>
        <taxon>Hypocreomycetidae</taxon>
        <taxon>Hypocreales</taxon>
        <taxon>Nectriaceae</taxon>
        <taxon>Fusarium</taxon>
        <taxon>Fusarium decemcellulare species complex</taxon>
    </lineage>
</organism>
<comment type="caution">
    <text evidence="9">The sequence shown here is derived from an EMBL/GenBank/DDBJ whole genome shotgun (WGS) entry which is preliminary data.</text>
</comment>
<comment type="subcellular location">
    <subcellularLocation>
        <location evidence="1">Membrane</location>
        <topology evidence="1">Multi-pass membrane protein</topology>
    </subcellularLocation>
</comment>
<feature type="transmembrane region" description="Helical" evidence="7">
    <location>
        <begin position="119"/>
        <end position="139"/>
    </location>
</feature>
<dbReference type="SUPFAM" id="SSF103473">
    <property type="entry name" value="MFS general substrate transporter"/>
    <property type="match status" value="1"/>
</dbReference>
<dbReference type="Gene3D" id="1.20.1250.20">
    <property type="entry name" value="MFS general substrate transporter like domains"/>
    <property type="match status" value="1"/>
</dbReference>
<name>A0A8H4KZ24_9HYPO</name>
<evidence type="ECO:0000259" key="8">
    <source>
        <dbReference type="PROSITE" id="PS50850"/>
    </source>
</evidence>
<dbReference type="PANTHER" id="PTHR43791">
    <property type="entry name" value="PERMEASE-RELATED"/>
    <property type="match status" value="1"/>
</dbReference>
<reference evidence="9 10" key="1">
    <citation type="submission" date="2020-01" db="EMBL/GenBank/DDBJ databases">
        <title>Identification and distribution of gene clusters putatively required for synthesis of sphingolipid metabolism inhibitors in phylogenetically diverse species of the filamentous fungus Fusarium.</title>
        <authorList>
            <person name="Kim H.-S."/>
            <person name="Busman M."/>
            <person name="Brown D.W."/>
            <person name="Divon H."/>
            <person name="Uhlig S."/>
            <person name="Proctor R.H."/>
        </authorList>
    </citation>
    <scope>NUCLEOTIDE SEQUENCE [LARGE SCALE GENOMIC DNA]</scope>
    <source>
        <strain evidence="9 10">NRRL 20459</strain>
    </source>
</reference>
<dbReference type="PROSITE" id="PS50850">
    <property type="entry name" value="MFS"/>
    <property type="match status" value="1"/>
</dbReference>
<dbReference type="InterPro" id="IPR036259">
    <property type="entry name" value="MFS_trans_sf"/>
</dbReference>
<gene>
    <name evidence="9" type="ORF">FALBO_15002</name>
</gene>
<protein>
    <submittedName>
        <fullName evidence="9">Major facilitator superfamily transporter</fullName>
    </submittedName>
</protein>
<evidence type="ECO:0000313" key="9">
    <source>
        <dbReference type="EMBL" id="KAF4458269.1"/>
    </source>
</evidence>
<feature type="transmembrane region" description="Helical" evidence="7">
    <location>
        <begin position="91"/>
        <end position="112"/>
    </location>
</feature>
<dbReference type="InterPro" id="IPR011701">
    <property type="entry name" value="MFS"/>
</dbReference>
<sequence>MSPQTQIDLKDELPAMDMKTANADDEAQMQTQTTPYIDPADEAKVVRKLDMFLTPVPFIVYLSCFIDRANIGNVKVAGMPEAIGASESQYSTAVSIFFITYIIIEVPCVILVKRFSPRYILTFLCIVWTAATIANGLIVNVGGLYACRLALGAAEGGLFS</sequence>
<keyword evidence="3 7" id="KW-0812">Transmembrane</keyword>
<dbReference type="PANTHER" id="PTHR43791:SF24">
    <property type="entry name" value="NICOTINIC ACID PLASMA MEMBRANE TRANSPORTER"/>
    <property type="match status" value="1"/>
</dbReference>